<protein>
    <submittedName>
        <fullName evidence="1">Uncharacterized protein</fullName>
    </submittedName>
</protein>
<name>A0A0E2HDV9_9FIRM</name>
<accession>A0A0E2HDV9</accession>
<evidence type="ECO:0000313" key="2">
    <source>
        <dbReference type="Proteomes" id="UP000013085"/>
    </source>
</evidence>
<comment type="caution">
    <text evidence="1">The sequence shown here is derived from an EMBL/GenBank/DDBJ whole genome shotgun (WGS) entry which is preliminary data.</text>
</comment>
<dbReference type="HOGENOM" id="CLU_3307349_0_0_9"/>
<gene>
    <name evidence="1" type="ORF">HMPREF1090_01625</name>
</gene>
<dbReference type="AlphaFoldDB" id="A0A0E2HDV9"/>
<evidence type="ECO:0000313" key="1">
    <source>
        <dbReference type="EMBL" id="ENZ17675.1"/>
    </source>
</evidence>
<sequence length="39" mass="4290">MKKTMTATAAGTAAGIAGLLAENIFFILPWMRQRINQPR</sequence>
<dbReference type="Proteomes" id="UP000013085">
    <property type="component" value="Unassembled WGS sequence"/>
</dbReference>
<dbReference type="EMBL" id="AGYR01000013">
    <property type="protein sequence ID" value="ENZ17675.1"/>
    <property type="molecule type" value="Genomic_DNA"/>
</dbReference>
<reference evidence="1 2" key="1">
    <citation type="submission" date="2013-01" db="EMBL/GenBank/DDBJ databases">
        <title>The Genome Sequence of Clostridium clostridioforme 90A8.</title>
        <authorList>
            <consortium name="The Broad Institute Genome Sequencing Platform"/>
            <person name="Earl A."/>
            <person name="Ward D."/>
            <person name="Feldgarden M."/>
            <person name="Gevers D."/>
            <person name="Courvalin P."/>
            <person name="Lambert T."/>
            <person name="Walker B."/>
            <person name="Young S.K."/>
            <person name="Zeng Q."/>
            <person name="Gargeya S."/>
            <person name="Fitzgerald M."/>
            <person name="Haas B."/>
            <person name="Abouelleil A."/>
            <person name="Alvarado L."/>
            <person name="Arachchi H.M."/>
            <person name="Berlin A.M."/>
            <person name="Chapman S.B."/>
            <person name="Dewar J."/>
            <person name="Goldberg J."/>
            <person name="Griggs A."/>
            <person name="Gujja S."/>
            <person name="Hansen M."/>
            <person name="Howarth C."/>
            <person name="Imamovic A."/>
            <person name="Larimer J."/>
            <person name="McCowan C."/>
            <person name="Murphy C."/>
            <person name="Neiman D."/>
            <person name="Pearson M."/>
            <person name="Priest M."/>
            <person name="Roberts A."/>
            <person name="Saif S."/>
            <person name="Shea T."/>
            <person name="Sisk P."/>
            <person name="Sykes S."/>
            <person name="Wortman J."/>
            <person name="Nusbaum C."/>
            <person name="Birren B."/>
        </authorList>
    </citation>
    <scope>NUCLEOTIDE SEQUENCE [LARGE SCALE GENOMIC DNA]</scope>
    <source>
        <strain evidence="1 2">90A8</strain>
    </source>
</reference>
<proteinExistence type="predicted"/>
<organism evidence="1 2">
    <name type="scientific">[Clostridium] clostridioforme 90A8</name>
    <dbReference type="NCBI Taxonomy" id="999408"/>
    <lineage>
        <taxon>Bacteria</taxon>
        <taxon>Bacillati</taxon>
        <taxon>Bacillota</taxon>
        <taxon>Clostridia</taxon>
        <taxon>Lachnospirales</taxon>
        <taxon>Lachnospiraceae</taxon>
        <taxon>Enterocloster</taxon>
    </lineage>
</organism>